<dbReference type="EMBL" id="BEXD01003996">
    <property type="protein sequence ID" value="GBC05243.1"/>
    <property type="molecule type" value="Genomic_DNA"/>
</dbReference>
<dbReference type="Proteomes" id="UP000247702">
    <property type="component" value="Unassembled WGS sequence"/>
</dbReference>
<protein>
    <submittedName>
        <fullName evidence="1">Uncharacterized protein</fullName>
    </submittedName>
</protein>
<evidence type="ECO:0000313" key="1">
    <source>
        <dbReference type="EMBL" id="GBC05243.1"/>
    </source>
</evidence>
<keyword evidence="2" id="KW-1185">Reference proteome</keyword>
<evidence type="ECO:0000313" key="2">
    <source>
        <dbReference type="Proteomes" id="UP000247702"/>
    </source>
</evidence>
<reference evidence="1 2" key="1">
    <citation type="submission" date="2017-11" db="EMBL/GenBank/DDBJ databases">
        <title>The genome of Rhizophagus clarus HR1 reveals common genetic basis of auxotrophy among arbuscular mycorrhizal fungi.</title>
        <authorList>
            <person name="Kobayashi Y."/>
        </authorList>
    </citation>
    <scope>NUCLEOTIDE SEQUENCE [LARGE SCALE GENOMIC DNA]</scope>
    <source>
        <strain evidence="1 2">HR1</strain>
    </source>
</reference>
<name>A0A2Z6RWK2_9GLOM</name>
<organism evidence="1 2">
    <name type="scientific">Rhizophagus clarus</name>
    <dbReference type="NCBI Taxonomy" id="94130"/>
    <lineage>
        <taxon>Eukaryota</taxon>
        <taxon>Fungi</taxon>
        <taxon>Fungi incertae sedis</taxon>
        <taxon>Mucoromycota</taxon>
        <taxon>Glomeromycotina</taxon>
        <taxon>Glomeromycetes</taxon>
        <taxon>Glomerales</taxon>
        <taxon>Glomeraceae</taxon>
        <taxon>Rhizophagus</taxon>
    </lineage>
</organism>
<proteinExistence type="predicted"/>
<dbReference type="AlphaFoldDB" id="A0A2Z6RWK2"/>
<accession>A0A2Z6RWK2</accession>
<gene>
    <name evidence="1" type="ORF">RclHR1_06120007</name>
</gene>
<sequence length="88" mass="10542">MTFIDDKLLADLYYPDYWNRNQSILWGSISDWDMYYINQFPHRTLGLELEVLLQHLRVQAVVILKRLPQRKHYPLLTRSLCLTTPCSC</sequence>
<comment type="caution">
    <text evidence="1">The sequence shown here is derived from an EMBL/GenBank/DDBJ whole genome shotgun (WGS) entry which is preliminary data.</text>
</comment>